<name>A0A931AHY2_9ACTN</name>
<dbReference type="Gene3D" id="3.90.180.10">
    <property type="entry name" value="Medium-chain alcohol dehydrogenases, catalytic domain"/>
    <property type="match status" value="1"/>
</dbReference>
<reference evidence="1" key="1">
    <citation type="submission" date="2020-11" db="EMBL/GenBank/DDBJ databases">
        <title>Whole-genome analyses of Nonomuraea sp. K274.</title>
        <authorList>
            <person name="Veyisoglu A."/>
        </authorList>
    </citation>
    <scope>NUCLEOTIDE SEQUENCE</scope>
    <source>
        <strain evidence="1">K274</strain>
    </source>
</reference>
<comment type="caution">
    <text evidence="1">The sequence shown here is derived from an EMBL/GenBank/DDBJ whole genome shotgun (WGS) entry which is preliminary data.</text>
</comment>
<evidence type="ECO:0000313" key="1">
    <source>
        <dbReference type="EMBL" id="MBF8189467.1"/>
    </source>
</evidence>
<sequence length="175" mass="18767">MQPGERLLVRGGSAGVGVVAVQLGRALGAHVTALAGARNLDFVGDLGTHEAYDYAITRPADLPRFDVVMDTVGTEHPAYRRLLTPSGRMVTIAFDVDRAAASLSYIAASTMYGRRRVCSFSGRPTHRLLADLTRYVEAGAVRPVVDTVFPLEKIAKAHRALEAGGVRGKIIVRIV</sequence>
<dbReference type="SUPFAM" id="SSF51735">
    <property type="entry name" value="NAD(P)-binding Rossmann-fold domains"/>
    <property type="match status" value="1"/>
</dbReference>
<accession>A0A931AHY2</accession>
<dbReference type="Pfam" id="PF13602">
    <property type="entry name" value="ADH_zinc_N_2"/>
    <property type="match status" value="1"/>
</dbReference>
<dbReference type="AlphaFoldDB" id="A0A931AHY2"/>
<dbReference type="Gene3D" id="3.40.50.720">
    <property type="entry name" value="NAD(P)-binding Rossmann-like Domain"/>
    <property type="match status" value="1"/>
</dbReference>
<protein>
    <submittedName>
        <fullName evidence="1">Zinc-binding dehydrogenase</fullName>
    </submittedName>
</protein>
<dbReference type="InterPro" id="IPR052733">
    <property type="entry name" value="Chloroplast_QOR"/>
</dbReference>
<dbReference type="InterPro" id="IPR036291">
    <property type="entry name" value="NAD(P)-bd_dom_sf"/>
</dbReference>
<dbReference type="PANTHER" id="PTHR44013:SF1">
    <property type="entry name" value="ZINC-TYPE ALCOHOL DEHYDROGENASE-LIKE PROTEIN C16A3.02C"/>
    <property type="match status" value="1"/>
</dbReference>
<organism evidence="1 2">
    <name type="scientific">Nonomuraea cypriaca</name>
    <dbReference type="NCBI Taxonomy" id="1187855"/>
    <lineage>
        <taxon>Bacteria</taxon>
        <taxon>Bacillati</taxon>
        <taxon>Actinomycetota</taxon>
        <taxon>Actinomycetes</taxon>
        <taxon>Streptosporangiales</taxon>
        <taxon>Streptosporangiaceae</taxon>
        <taxon>Nonomuraea</taxon>
    </lineage>
</organism>
<gene>
    <name evidence="1" type="ORF">ITP53_27780</name>
</gene>
<dbReference type="RefSeq" id="WP_195898401.1">
    <property type="nucleotide sequence ID" value="NZ_JADOGI010000092.1"/>
</dbReference>
<dbReference type="Proteomes" id="UP000605361">
    <property type="component" value="Unassembled WGS sequence"/>
</dbReference>
<dbReference type="EMBL" id="JADOGI010000092">
    <property type="protein sequence ID" value="MBF8189467.1"/>
    <property type="molecule type" value="Genomic_DNA"/>
</dbReference>
<proteinExistence type="predicted"/>
<keyword evidence="2" id="KW-1185">Reference proteome</keyword>
<evidence type="ECO:0000313" key="2">
    <source>
        <dbReference type="Proteomes" id="UP000605361"/>
    </source>
</evidence>
<dbReference type="PANTHER" id="PTHR44013">
    <property type="entry name" value="ZINC-TYPE ALCOHOL DEHYDROGENASE-LIKE PROTEIN C16A3.02C"/>
    <property type="match status" value="1"/>
</dbReference>